<reference evidence="3 4" key="1">
    <citation type="submission" date="2016-10" db="EMBL/GenBank/DDBJ databases">
        <authorList>
            <person name="de Groot N.N."/>
        </authorList>
    </citation>
    <scope>NUCLEOTIDE SEQUENCE [LARGE SCALE GENOMIC DNA]</scope>
    <source>
        <strain evidence="3 4">JCM 21544</strain>
    </source>
</reference>
<dbReference type="AlphaFoldDB" id="A0A1G8Z3A8"/>
<evidence type="ECO:0000256" key="1">
    <source>
        <dbReference type="SAM" id="Coils"/>
    </source>
</evidence>
<dbReference type="STRING" id="137658.SAMN05216186_104166"/>
<feature type="chain" id="PRO_5011730156" evidence="2">
    <location>
        <begin position="22"/>
        <end position="93"/>
    </location>
</feature>
<keyword evidence="2" id="KW-0732">Signal</keyword>
<name>A0A1G8Z3A8_9PSED</name>
<dbReference type="Proteomes" id="UP000198706">
    <property type="component" value="Unassembled WGS sequence"/>
</dbReference>
<protein>
    <submittedName>
        <fullName evidence="3">Uncharacterized protein</fullName>
    </submittedName>
</protein>
<proteinExistence type="predicted"/>
<gene>
    <name evidence="3" type="ORF">SAMN05216186_104166</name>
</gene>
<evidence type="ECO:0000256" key="2">
    <source>
        <dbReference type="SAM" id="SignalP"/>
    </source>
</evidence>
<dbReference type="RefSeq" id="WP_084334174.1">
    <property type="nucleotide sequence ID" value="NZ_CBKZNZ010000190.1"/>
</dbReference>
<evidence type="ECO:0000313" key="3">
    <source>
        <dbReference type="EMBL" id="SDK08730.1"/>
    </source>
</evidence>
<evidence type="ECO:0000313" key="4">
    <source>
        <dbReference type="Proteomes" id="UP000198706"/>
    </source>
</evidence>
<keyword evidence="1" id="KW-0175">Coiled coil</keyword>
<feature type="coiled-coil region" evidence="1">
    <location>
        <begin position="50"/>
        <end position="93"/>
    </location>
</feature>
<accession>A0A1G8Z3A8</accession>
<keyword evidence="4" id="KW-1185">Reference proteome</keyword>
<sequence>MKIFITLASALSLLAAVPAQAACTPEEATAKAEQLAAKVNEVTESDPEKAAEINEELKRMKVERTAEELESECAAYDQRLQELEEAEKKAADD</sequence>
<feature type="signal peptide" evidence="2">
    <location>
        <begin position="1"/>
        <end position="21"/>
    </location>
</feature>
<dbReference type="EMBL" id="FNFD01000004">
    <property type="protein sequence ID" value="SDK08730.1"/>
    <property type="molecule type" value="Genomic_DNA"/>
</dbReference>
<organism evidence="3 4">
    <name type="scientific">Pseudomonas indica</name>
    <dbReference type="NCBI Taxonomy" id="137658"/>
    <lineage>
        <taxon>Bacteria</taxon>
        <taxon>Pseudomonadati</taxon>
        <taxon>Pseudomonadota</taxon>
        <taxon>Gammaproteobacteria</taxon>
        <taxon>Pseudomonadales</taxon>
        <taxon>Pseudomonadaceae</taxon>
        <taxon>Pseudomonas</taxon>
    </lineage>
</organism>
<dbReference type="OrthoDB" id="7022843at2"/>